<gene>
    <name evidence="3 7" type="primary">acpP</name>
    <name evidence="7" type="ORF">OEZ60_13125</name>
</gene>
<keyword evidence="3" id="KW-0443">Lipid metabolism</keyword>
<evidence type="ECO:0000259" key="6">
    <source>
        <dbReference type="PROSITE" id="PS50075"/>
    </source>
</evidence>
<dbReference type="PANTHER" id="PTHR20863">
    <property type="entry name" value="ACYL CARRIER PROTEIN"/>
    <property type="match status" value="1"/>
</dbReference>
<keyword evidence="1 3" id="KW-0596">Phosphopantetheine</keyword>
<evidence type="ECO:0000313" key="8">
    <source>
        <dbReference type="Proteomes" id="UP001209535"/>
    </source>
</evidence>
<dbReference type="EMBL" id="JAOVQO010000011">
    <property type="protein sequence ID" value="MCU9848947.1"/>
    <property type="molecule type" value="Genomic_DNA"/>
</dbReference>
<comment type="similarity">
    <text evidence="3">Belongs to the acyl carrier protein (ACP) family.</text>
</comment>
<organism evidence="7 8">
    <name type="scientific">Albidovulum salinarum</name>
    <dbReference type="NCBI Taxonomy" id="2984153"/>
    <lineage>
        <taxon>Bacteria</taxon>
        <taxon>Pseudomonadati</taxon>
        <taxon>Pseudomonadota</taxon>
        <taxon>Alphaproteobacteria</taxon>
        <taxon>Rhodobacterales</taxon>
        <taxon>Paracoccaceae</taxon>
        <taxon>Albidovulum</taxon>
    </lineage>
</organism>
<dbReference type="NCBIfam" id="TIGR00517">
    <property type="entry name" value="acyl_carrier"/>
    <property type="match status" value="1"/>
</dbReference>
<evidence type="ECO:0000256" key="2">
    <source>
        <dbReference type="ARBA" id="ARBA00022553"/>
    </source>
</evidence>
<name>A0ABT2X7I0_9RHOB</name>
<evidence type="ECO:0000256" key="1">
    <source>
        <dbReference type="ARBA" id="ARBA00022450"/>
    </source>
</evidence>
<dbReference type="NCBIfam" id="NF002148">
    <property type="entry name" value="PRK00982.1-2"/>
    <property type="match status" value="1"/>
</dbReference>
<keyword evidence="8" id="KW-1185">Reference proteome</keyword>
<keyword evidence="3" id="KW-0276">Fatty acid metabolism</keyword>
<dbReference type="HAMAP" id="MF_01217">
    <property type="entry name" value="Acyl_carrier"/>
    <property type="match status" value="1"/>
</dbReference>
<dbReference type="SUPFAM" id="SSF47336">
    <property type="entry name" value="ACP-like"/>
    <property type="match status" value="1"/>
</dbReference>
<dbReference type="Gene3D" id="1.10.1200.10">
    <property type="entry name" value="ACP-like"/>
    <property type="match status" value="1"/>
</dbReference>
<comment type="function">
    <text evidence="3 5">Carrier of the growing fatty acid chain in fatty acid biosynthesis.</text>
</comment>
<feature type="modified residue" description="O-(pantetheine 4'-phosphoryl)serine" evidence="3">
    <location>
        <position position="37"/>
    </location>
</feature>
<evidence type="ECO:0000256" key="4">
    <source>
        <dbReference type="NCBIfam" id="TIGR00517"/>
    </source>
</evidence>
<keyword evidence="3" id="KW-0444">Lipid biosynthesis</keyword>
<dbReference type="InterPro" id="IPR020806">
    <property type="entry name" value="PKS_PP-bd"/>
</dbReference>
<comment type="subcellular location">
    <subcellularLocation>
        <location evidence="3">Cytoplasm</location>
    </subcellularLocation>
</comment>
<keyword evidence="3" id="KW-0963">Cytoplasm</keyword>
<dbReference type="InterPro" id="IPR003231">
    <property type="entry name" value="ACP"/>
</dbReference>
<comment type="PTM">
    <text evidence="3">4'-phosphopantetheine is transferred from CoA to a specific serine of apo-ACP by AcpS. This modification is essential for activity because fatty acids are bound in thioester linkage to the sulfhydryl of the prosthetic group.</text>
</comment>
<reference evidence="7 8" key="1">
    <citation type="submission" date="2022-10" db="EMBL/GenBank/DDBJ databases">
        <title>Defluviimonas sp. nov., isolated from ocean surface sediments.</title>
        <authorList>
            <person name="He W."/>
            <person name="Wang L."/>
            <person name="Zhang D.-F."/>
        </authorList>
    </citation>
    <scope>NUCLEOTIDE SEQUENCE [LARGE SCALE GENOMIC DNA]</scope>
    <source>
        <strain evidence="7 8">WL0024</strain>
    </source>
</reference>
<comment type="caution">
    <text evidence="7">The sequence shown here is derived from an EMBL/GenBank/DDBJ whole genome shotgun (WGS) entry which is preliminary data.</text>
</comment>
<proteinExistence type="inferred from homology"/>
<sequence>MPDTEHRLRAITAEILDADPQRIAPVTRFVDDLGAGSLEAVELLIAFEDQFGIEIPDDVVETLGTFGAAVNYIRTSRTQAGPAA</sequence>
<comment type="pathway">
    <text evidence="3 5">Lipid metabolism; fatty acid biosynthesis.</text>
</comment>
<evidence type="ECO:0000256" key="3">
    <source>
        <dbReference type="HAMAP-Rule" id="MF_01217"/>
    </source>
</evidence>
<keyword evidence="2 3" id="KW-0597">Phosphoprotein</keyword>
<dbReference type="SMART" id="SM00823">
    <property type="entry name" value="PKS_PP"/>
    <property type="match status" value="1"/>
</dbReference>
<comment type="PTM">
    <text evidence="5">4'-phosphopantetheine is transferred from CoA to a specific serine of apo-ACP by acpS.</text>
</comment>
<evidence type="ECO:0000256" key="5">
    <source>
        <dbReference type="RuleBase" id="RU003545"/>
    </source>
</evidence>
<feature type="domain" description="Carrier" evidence="6">
    <location>
        <begin position="2"/>
        <end position="77"/>
    </location>
</feature>
<dbReference type="InterPro" id="IPR036736">
    <property type="entry name" value="ACP-like_sf"/>
</dbReference>
<keyword evidence="3" id="KW-0275">Fatty acid biosynthesis</keyword>
<dbReference type="PANTHER" id="PTHR20863:SF76">
    <property type="entry name" value="CARRIER DOMAIN-CONTAINING PROTEIN"/>
    <property type="match status" value="1"/>
</dbReference>
<dbReference type="PROSITE" id="PS50075">
    <property type="entry name" value="CARRIER"/>
    <property type="match status" value="1"/>
</dbReference>
<evidence type="ECO:0000313" key="7">
    <source>
        <dbReference type="EMBL" id="MCU9848947.1"/>
    </source>
</evidence>
<dbReference type="InterPro" id="IPR009081">
    <property type="entry name" value="PP-bd_ACP"/>
</dbReference>
<accession>A0ABT2X7I0</accession>
<dbReference type="Proteomes" id="UP001209535">
    <property type="component" value="Unassembled WGS sequence"/>
</dbReference>
<protein>
    <recommendedName>
        <fullName evidence="3 4">Acyl carrier protein</fullName>
        <shortName evidence="3">ACP</shortName>
    </recommendedName>
</protein>
<dbReference type="RefSeq" id="WP_263336904.1">
    <property type="nucleotide sequence ID" value="NZ_JAOVQO010000011.1"/>
</dbReference>
<dbReference type="Pfam" id="PF00550">
    <property type="entry name" value="PP-binding"/>
    <property type="match status" value="1"/>
</dbReference>